<proteinExistence type="predicted"/>
<comment type="caution">
    <text evidence="2">The sequence shown here is derived from an EMBL/GenBank/DDBJ whole genome shotgun (WGS) entry which is preliminary data.</text>
</comment>
<evidence type="ECO:0000313" key="3">
    <source>
        <dbReference type="Proteomes" id="UP000323876"/>
    </source>
</evidence>
<dbReference type="InterPro" id="IPR036188">
    <property type="entry name" value="FAD/NAD-bd_sf"/>
</dbReference>
<keyword evidence="3" id="KW-1185">Reference proteome</keyword>
<dbReference type="RefSeq" id="WP_150407489.1">
    <property type="nucleotide sequence ID" value="NZ_VXLC01000032.1"/>
</dbReference>
<dbReference type="PANTHER" id="PTHR42923">
    <property type="entry name" value="PROTOPORPHYRINOGEN OXIDASE"/>
    <property type="match status" value="1"/>
</dbReference>
<name>A0A5N0DU48_9NOCA</name>
<dbReference type="SUPFAM" id="SSF54373">
    <property type="entry name" value="FAD-linked reductases, C-terminal domain"/>
    <property type="match status" value="1"/>
</dbReference>
<sequence>MTERSSPLGGQRMAVVGAGIAGLTAAFRLYRAGAEVVVFERAQRVGGRMSTIELDGFVIDLGAGILSYAYTEMLRLIADAGLTHRIEPQAGSFGIIRDGRMHRFGHHRELWARNPRARKAFGELLGEARRYRERIAEDGLEAVVGADTEDILGYLRRCGATELLESFIEPLCGDIWLSSPADLSAANLLYYLAHTAGAEFFGSAAGVGFLPTGLAAYVPVRTGCTVTGIEPRGDGVAISWDCAGQPGRTTDFDAVVVAVPAPQAAALCPTLPPPVRALLFSITYVRNIEVFLALARPPDEPATWIHPGRATPELASVVMDHRKAPAHVPPGRGLVSSYWRPCWSEKRWDADDPAIVEGALRTLERLYPGLGDDVLAAHVQRWDPCVVAQPPGGIRELARLTRELDGRAPLYFAGDYFGISTTENAVRSGTRAVRRIIARRTSLGPHAAPGGRTGHG</sequence>
<feature type="domain" description="Amine oxidase" evidence="1">
    <location>
        <begin position="20"/>
        <end position="437"/>
    </location>
</feature>
<evidence type="ECO:0000313" key="2">
    <source>
        <dbReference type="EMBL" id="KAA8880612.1"/>
    </source>
</evidence>
<dbReference type="InterPro" id="IPR050464">
    <property type="entry name" value="Zeta_carotene_desat/Oxidored"/>
</dbReference>
<reference evidence="2 3" key="1">
    <citation type="submission" date="2019-09" db="EMBL/GenBank/DDBJ databases">
        <authorList>
            <person name="Wang X."/>
        </authorList>
    </citation>
    <scope>NUCLEOTIDE SEQUENCE [LARGE SCALE GENOMIC DNA]</scope>
    <source>
        <strain evidence="2 3">CICC 11023</strain>
    </source>
</reference>
<dbReference type="SUPFAM" id="SSF51905">
    <property type="entry name" value="FAD/NAD(P)-binding domain"/>
    <property type="match status" value="1"/>
</dbReference>
<evidence type="ECO:0000259" key="1">
    <source>
        <dbReference type="Pfam" id="PF01593"/>
    </source>
</evidence>
<organism evidence="2 3">
    <name type="scientific">Nocardia colli</name>
    <dbReference type="NCBI Taxonomy" id="2545717"/>
    <lineage>
        <taxon>Bacteria</taxon>
        <taxon>Bacillati</taxon>
        <taxon>Actinomycetota</taxon>
        <taxon>Actinomycetes</taxon>
        <taxon>Mycobacteriales</taxon>
        <taxon>Nocardiaceae</taxon>
        <taxon>Nocardia</taxon>
    </lineage>
</organism>
<gene>
    <name evidence="2" type="ORF">F3087_40555</name>
</gene>
<dbReference type="Pfam" id="PF01593">
    <property type="entry name" value="Amino_oxidase"/>
    <property type="match status" value="1"/>
</dbReference>
<accession>A0A5N0DU48</accession>
<dbReference type="GO" id="GO:0016491">
    <property type="term" value="F:oxidoreductase activity"/>
    <property type="evidence" value="ECO:0007669"/>
    <property type="project" value="InterPro"/>
</dbReference>
<dbReference type="OrthoDB" id="4554493at2"/>
<dbReference type="AlphaFoldDB" id="A0A5N0DU48"/>
<dbReference type="Gene3D" id="3.50.50.60">
    <property type="entry name" value="FAD/NAD(P)-binding domain"/>
    <property type="match status" value="1"/>
</dbReference>
<dbReference type="EMBL" id="VXLC01000032">
    <property type="protein sequence ID" value="KAA8880612.1"/>
    <property type="molecule type" value="Genomic_DNA"/>
</dbReference>
<protein>
    <submittedName>
        <fullName evidence="2">FAD-dependent oxidoreductase</fullName>
    </submittedName>
</protein>
<dbReference type="PRINTS" id="PR00419">
    <property type="entry name" value="ADXRDTASE"/>
</dbReference>
<dbReference type="Proteomes" id="UP000323876">
    <property type="component" value="Unassembled WGS sequence"/>
</dbReference>
<dbReference type="InterPro" id="IPR002937">
    <property type="entry name" value="Amino_oxidase"/>
</dbReference>